<organism evidence="1 2">
    <name type="scientific">Trifolium pratense</name>
    <name type="common">Red clover</name>
    <dbReference type="NCBI Taxonomy" id="57577"/>
    <lineage>
        <taxon>Eukaryota</taxon>
        <taxon>Viridiplantae</taxon>
        <taxon>Streptophyta</taxon>
        <taxon>Embryophyta</taxon>
        <taxon>Tracheophyta</taxon>
        <taxon>Spermatophyta</taxon>
        <taxon>Magnoliopsida</taxon>
        <taxon>eudicotyledons</taxon>
        <taxon>Gunneridae</taxon>
        <taxon>Pentapetalae</taxon>
        <taxon>rosids</taxon>
        <taxon>fabids</taxon>
        <taxon>Fabales</taxon>
        <taxon>Fabaceae</taxon>
        <taxon>Papilionoideae</taxon>
        <taxon>50 kb inversion clade</taxon>
        <taxon>NPAAA clade</taxon>
        <taxon>Hologalegina</taxon>
        <taxon>IRL clade</taxon>
        <taxon>Trifolieae</taxon>
        <taxon>Trifolium</taxon>
    </lineage>
</organism>
<evidence type="ECO:0000313" key="2">
    <source>
        <dbReference type="Proteomes" id="UP000236291"/>
    </source>
</evidence>
<comment type="caution">
    <text evidence="1">The sequence shown here is derived from an EMBL/GenBank/DDBJ whole genome shotgun (WGS) entry which is preliminary data.</text>
</comment>
<dbReference type="AlphaFoldDB" id="A0A2K3KLV6"/>
<dbReference type="Proteomes" id="UP000236291">
    <property type="component" value="Unassembled WGS sequence"/>
</dbReference>
<evidence type="ECO:0000313" key="1">
    <source>
        <dbReference type="EMBL" id="PNX67213.1"/>
    </source>
</evidence>
<feature type="non-terminal residue" evidence="1">
    <location>
        <position position="1"/>
    </location>
</feature>
<name>A0A2K3KLV6_TRIPR</name>
<reference evidence="1 2" key="2">
    <citation type="journal article" date="2017" name="Front. Plant Sci.">
        <title>Gene Classification and Mining of Molecular Markers Useful in Red Clover (Trifolium pratense) Breeding.</title>
        <authorList>
            <person name="Istvanek J."/>
            <person name="Dluhosova J."/>
            <person name="Dluhos P."/>
            <person name="Patkova L."/>
            <person name="Nedelnik J."/>
            <person name="Repkova J."/>
        </authorList>
    </citation>
    <scope>NUCLEOTIDE SEQUENCE [LARGE SCALE GENOMIC DNA]</scope>
    <source>
        <strain evidence="2">cv. Tatra</strain>
        <tissue evidence="1">Young leaves</tissue>
    </source>
</reference>
<dbReference type="EMBL" id="ASHM01205636">
    <property type="protein sequence ID" value="PNX67213.1"/>
    <property type="molecule type" value="Genomic_DNA"/>
</dbReference>
<protein>
    <submittedName>
        <fullName evidence="1">Uncharacterized protein</fullName>
    </submittedName>
</protein>
<sequence length="37" mass="3896">ESEFVPKKIVFDEEVLATDTGSGGAPIIGESEVETSK</sequence>
<accession>A0A2K3KLV6</accession>
<gene>
    <name evidence="1" type="ORF">L195_g063412</name>
</gene>
<reference evidence="1 2" key="1">
    <citation type="journal article" date="2014" name="Am. J. Bot.">
        <title>Genome assembly and annotation for red clover (Trifolium pratense; Fabaceae).</title>
        <authorList>
            <person name="Istvanek J."/>
            <person name="Jaros M."/>
            <person name="Krenek A."/>
            <person name="Repkova J."/>
        </authorList>
    </citation>
    <scope>NUCLEOTIDE SEQUENCE [LARGE SCALE GENOMIC DNA]</scope>
    <source>
        <strain evidence="2">cv. Tatra</strain>
        <tissue evidence="1">Young leaves</tissue>
    </source>
</reference>
<proteinExistence type="predicted"/>